<evidence type="ECO:0000256" key="16">
    <source>
        <dbReference type="ARBA" id="ARBA00052865"/>
    </source>
</evidence>
<dbReference type="Pfam" id="PF00920">
    <property type="entry name" value="ILVD_EDD_N"/>
    <property type="match status" value="1"/>
</dbReference>
<dbReference type="GO" id="GO:0009099">
    <property type="term" value="P:L-valine biosynthetic process"/>
    <property type="evidence" value="ECO:0007669"/>
    <property type="project" value="UniProtKB-UniPathway"/>
</dbReference>
<dbReference type="OMA" id="PFGRYVM"/>
<dbReference type="InterPro" id="IPR020558">
    <property type="entry name" value="DiOHA_6PGluconate_deHydtase_CS"/>
</dbReference>
<dbReference type="InterPro" id="IPR056740">
    <property type="entry name" value="ILV_EDD_C"/>
</dbReference>
<keyword evidence="7" id="KW-0408">Iron</keyword>
<keyword evidence="5" id="KW-0479">Metal-binding</keyword>
<dbReference type="RefSeq" id="XP_016646470.1">
    <property type="nucleotide sequence ID" value="XM_016783270.1"/>
</dbReference>
<comment type="catalytic activity">
    <reaction evidence="16">
        <text>(2R,3R)-2,3-dihydroxy-3-methylpentanoate = (S)-3-methyl-2-oxopentanoate + H2O</text>
        <dbReference type="Rhea" id="RHEA:27694"/>
        <dbReference type="ChEBI" id="CHEBI:15377"/>
        <dbReference type="ChEBI" id="CHEBI:35146"/>
        <dbReference type="ChEBI" id="CHEBI:49258"/>
        <dbReference type="EC" id="4.2.1.9"/>
    </reaction>
    <physiologicalReaction direction="left-to-right" evidence="16">
        <dbReference type="Rhea" id="RHEA:27695"/>
    </physiologicalReaction>
</comment>
<dbReference type="GO" id="GO:0005739">
    <property type="term" value="C:mitochondrion"/>
    <property type="evidence" value="ECO:0007669"/>
    <property type="project" value="TreeGrafter"/>
</dbReference>
<dbReference type="UniPathway" id="UPA00047">
    <property type="reaction ID" value="UER00057"/>
</dbReference>
<comment type="catalytic activity">
    <reaction evidence="11">
        <text>(2R)-2,3-dihydroxy-3-methylbutanoate = 3-methyl-2-oxobutanoate + H2O</text>
        <dbReference type="Rhea" id="RHEA:24809"/>
        <dbReference type="ChEBI" id="CHEBI:11851"/>
        <dbReference type="ChEBI" id="CHEBI:15377"/>
        <dbReference type="ChEBI" id="CHEBI:49072"/>
        <dbReference type="EC" id="4.2.1.9"/>
    </reaction>
    <physiologicalReaction direction="left-to-right" evidence="11">
        <dbReference type="Rhea" id="RHEA:24810"/>
    </physiologicalReaction>
</comment>
<name>A0A084GH59_PSEDA</name>
<dbReference type="SUPFAM" id="SSF52016">
    <property type="entry name" value="LeuD/IlvD-like"/>
    <property type="match status" value="1"/>
</dbReference>
<keyword evidence="4" id="KW-0001">2Fe-2S</keyword>
<dbReference type="HOGENOM" id="CLU_014271_4_2_1"/>
<dbReference type="SUPFAM" id="SSF143975">
    <property type="entry name" value="IlvD/EDD N-terminal domain-like"/>
    <property type="match status" value="1"/>
</dbReference>
<evidence type="ECO:0000313" key="19">
    <source>
        <dbReference type="EMBL" id="KEZ46671.1"/>
    </source>
</evidence>
<dbReference type="Gene3D" id="3.50.30.80">
    <property type="entry name" value="IlvD/EDD C-terminal domain-like"/>
    <property type="match status" value="1"/>
</dbReference>
<evidence type="ECO:0000259" key="17">
    <source>
        <dbReference type="Pfam" id="PF00920"/>
    </source>
</evidence>
<dbReference type="InterPro" id="IPR037237">
    <property type="entry name" value="IlvD/EDD_N"/>
</dbReference>
<comment type="cofactor">
    <cofactor evidence="1">
        <name>Mg(2+)</name>
        <dbReference type="ChEBI" id="CHEBI:18420"/>
    </cofactor>
</comment>
<dbReference type="EMBL" id="JOWA01000022">
    <property type="protein sequence ID" value="KEZ46671.1"/>
    <property type="molecule type" value="Genomic_DNA"/>
</dbReference>
<dbReference type="InterPro" id="IPR004404">
    <property type="entry name" value="DihydroxyA_deHydtase"/>
</dbReference>
<dbReference type="GO" id="GO:0009097">
    <property type="term" value="P:isoleucine biosynthetic process"/>
    <property type="evidence" value="ECO:0007669"/>
    <property type="project" value="UniProtKB-UniPathway"/>
</dbReference>
<dbReference type="UniPathway" id="UPA00049">
    <property type="reaction ID" value="UER00061"/>
</dbReference>
<dbReference type="HAMAP" id="MF_00012">
    <property type="entry name" value="IlvD"/>
    <property type="match status" value="1"/>
</dbReference>
<dbReference type="PROSITE" id="PS00886">
    <property type="entry name" value="ILVD_EDD_1"/>
    <property type="match status" value="1"/>
</dbReference>
<dbReference type="NCBIfam" id="TIGR00110">
    <property type="entry name" value="ilvD"/>
    <property type="match status" value="1"/>
</dbReference>
<dbReference type="PROSITE" id="PS00887">
    <property type="entry name" value="ILVD_EDD_2"/>
    <property type="match status" value="1"/>
</dbReference>
<accession>A0A084GH59</accession>
<dbReference type="PANTHER" id="PTHR21000">
    <property type="entry name" value="DIHYDROXY-ACID DEHYDRATASE DAD"/>
    <property type="match status" value="1"/>
</dbReference>
<evidence type="ECO:0000256" key="11">
    <source>
        <dbReference type="ARBA" id="ARBA00029304"/>
    </source>
</evidence>
<evidence type="ECO:0000259" key="18">
    <source>
        <dbReference type="Pfam" id="PF24877"/>
    </source>
</evidence>
<evidence type="ECO:0000256" key="5">
    <source>
        <dbReference type="ARBA" id="ARBA00022723"/>
    </source>
</evidence>
<keyword evidence="3" id="KW-0028">Amino-acid biosynthesis</keyword>
<protein>
    <recommendedName>
        <fullName evidence="14">dihydroxy-acid dehydratase</fullName>
        <ecNumber evidence="14">4.2.1.9</ecNumber>
    </recommendedName>
</protein>
<dbReference type="Proteomes" id="UP000028545">
    <property type="component" value="Unassembled WGS sequence"/>
</dbReference>
<dbReference type="AlphaFoldDB" id="A0A084GH59"/>
<keyword evidence="8" id="KW-0411">Iron-sulfur</keyword>
<evidence type="ECO:0000256" key="13">
    <source>
        <dbReference type="ARBA" id="ARBA00029437"/>
    </source>
</evidence>
<dbReference type="KEGG" id="sapo:SAPIO_CDS0508"/>
<dbReference type="PANTHER" id="PTHR21000:SF5">
    <property type="entry name" value="DIHYDROXY-ACID DEHYDRATASE, MITOCHONDRIAL"/>
    <property type="match status" value="1"/>
</dbReference>
<comment type="pathway">
    <text evidence="12">Amino-acid biosynthesis; L-valine biosynthesis; L-valine from pyruvate: step 3/4.</text>
</comment>
<dbReference type="InterPro" id="IPR000581">
    <property type="entry name" value="ILV_EDD_N"/>
</dbReference>
<dbReference type="NCBIfam" id="NF002068">
    <property type="entry name" value="PRK00911.1"/>
    <property type="match status" value="1"/>
</dbReference>
<keyword evidence="6" id="KW-0460">Magnesium</keyword>
<evidence type="ECO:0000256" key="12">
    <source>
        <dbReference type="ARBA" id="ARBA00029436"/>
    </source>
</evidence>
<sequence length="598" mass="63771">MFRQASSCLRLRAATAPLRISQNARLLSTTPRLAADEQLNKVSATITQPKSQGASQAMLYATGLTDADLKKAQIGISSVWYEGNPCNMHLLGLSDIVKQSVADAGLVPYRFNTIGVSDGISMGTVGMRYSLQSREIIADSIETVMNGQWYDGNISLPGCDKNMPGVAIAMARVNRPSIMVYGGTIKPGCTVKGEPIDIVSAFQAYGQYISGQITEEERYDIIRHACPGGGACGGMYTANTMATAIETLGLTVPGSSSTPAEDAGKLAECANIGNVMRNLLKEDIRPKDILTRQAFENAMVVVTITGGSTNAVLHLIAIADAAGIKLTIDDFQAVSDRTPVLSDLKPSGKWVMEDLHKIGGTPALLKFLLREGLIDGSGMTVTGKTMKENVESYPDFTEGQTIVQTFNNPIKATGHLQILRGTLAPGGSVGKITGKEGLRFVGKAKCYDAEDDFISALERGEIKKGEKTVVIIRYEGPKGGPGMPEMLKPSSAIMGAGLGKDVALITDGRFSGGSHGFLIGHVVPEAMEGGPIALVRDGDEVTIDAEKNVMDLDVSAEELERRRKEWKAPEARYTRGTLKKYAQLVSDASHGCITDGNY</sequence>
<dbReference type="Pfam" id="PF24877">
    <property type="entry name" value="ILV_EDD_C"/>
    <property type="match status" value="1"/>
</dbReference>
<dbReference type="GO" id="GO:0046872">
    <property type="term" value="F:metal ion binding"/>
    <property type="evidence" value="ECO:0007669"/>
    <property type="project" value="UniProtKB-KW"/>
</dbReference>
<dbReference type="VEuPathDB" id="FungiDB:SAPIO_CDS0508"/>
<dbReference type="GO" id="GO:0004160">
    <property type="term" value="F:dihydroxy-acid dehydratase activity"/>
    <property type="evidence" value="ECO:0007669"/>
    <property type="project" value="UniProtKB-EC"/>
</dbReference>
<dbReference type="GeneID" id="27718660"/>
<comment type="cofactor">
    <cofactor evidence="15">
        <name>[2Fe-2S] cluster</name>
        <dbReference type="ChEBI" id="CHEBI:190135"/>
    </cofactor>
</comment>
<gene>
    <name evidence="19" type="ORF">SAPIO_CDS0508</name>
</gene>
<organism evidence="19 20">
    <name type="scientific">Pseudallescheria apiosperma</name>
    <name type="common">Scedosporium apiospermum</name>
    <dbReference type="NCBI Taxonomy" id="563466"/>
    <lineage>
        <taxon>Eukaryota</taxon>
        <taxon>Fungi</taxon>
        <taxon>Dikarya</taxon>
        <taxon>Ascomycota</taxon>
        <taxon>Pezizomycotina</taxon>
        <taxon>Sordariomycetes</taxon>
        <taxon>Hypocreomycetidae</taxon>
        <taxon>Microascales</taxon>
        <taxon>Microascaceae</taxon>
        <taxon>Scedosporium</taxon>
    </lineage>
</organism>
<comment type="caution">
    <text evidence="19">The sequence shown here is derived from an EMBL/GenBank/DDBJ whole genome shotgun (WGS) entry which is preliminary data.</text>
</comment>
<proteinExistence type="inferred from homology"/>
<evidence type="ECO:0000256" key="8">
    <source>
        <dbReference type="ARBA" id="ARBA00023014"/>
    </source>
</evidence>
<evidence type="ECO:0000256" key="4">
    <source>
        <dbReference type="ARBA" id="ARBA00022714"/>
    </source>
</evidence>
<evidence type="ECO:0000256" key="10">
    <source>
        <dbReference type="ARBA" id="ARBA00023304"/>
    </source>
</evidence>
<evidence type="ECO:0000256" key="9">
    <source>
        <dbReference type="ARBA" id="ARBA00023239"/>
    </source>
</evidence>
<dbReference type="GO" id="GO:0051537">
    <property type="term" value="F:2 iron, 2 sulfur cluster binding"/>
    <property type="evidence" value="ECO:0007669"/>
    <property type="project" value="UniProtKB-KW"/>
</dbReference>
<evidence type="ECO:0000256" key="7">
    <source>
        <dbReference type="ARBA" id="ARBA00023004"/>
    </source>
</evidence>
<reference evidence="19 20" key="1">
    <citation type="journal article" date="2014" name="Genome Announc.">
        <title>Draft genome sequence of the pathogenic fungus Scedosporium apiospermum.</title>
        <authorList>
            <person name="Vandeputte P."/>
            <person name="Ghamrawi S."/>
            <person name="Rechenmann M."/>
            <person name="Iltis A."/>
            <person name="Giraud S."/>
            <person name="Fleury M."/>
            <person name="Thornton C."/>
            <person name="Delhaes L."/>
            <person name="Meyer W."/>
            <person name="Papon N."/>
            <person name="Bouchara J.P."/>
        </authorList>
    </citation>
    <scope>NUCLEOTIDE SEQUENCE [LARGE SCALE GENOMIC DNA]</scope>
    <source>
        <strain evidence="19 20">IHEM 14462</strain>
    </source>
</reference>
<evidence type="ECO:0000313" key="20">
    <source>
        <dbReference type="Proteomes" id="UP000028545"/>
    </source>
</evidence>
<feature type="domain" description="Dihydroxy-acid/6-phosphogluconate dehydratase N-terminal" evidence="17">
    <location>
        <begin position="71"/>
        <end position="389"/>
    </location>
</feature>
<comment type="similarity">
    <text evidence="2">Belongs to the IlvD/Edd family.</text>
</comment>
<evidence type="ECO:0000256" key="3">
    <source>
        <dbReference type="ARBA" id="ARBA00022605"/>
    </source>
</evidence>
<dbReference type="FunFam" id="3.50.30.80:FF:000001">
    <property type="entry name" value="Dihydroxy-acid dehydratase"/>
    <property type="match status" value="1"/>
</dbReference>
<dbReference type="InterPro" id="IPR042096">
    <property type="entry name" value="Dihydro-acid_dehy_C"/>
</dbReference>
<evidence type="ECO:0000256" key="6">
    <source>
        <dbReference type="ARBA" id="ARBA00022842"/>
    </source>
</evidence>
<keyword evidence="20" id="KW-1185">Reference proteome</keyword>
<dbReference type="EC" id="4.2.1.9" evidence="14"/>
<feature type="domain" description="Dihydroxy-acid/6-phosphogluconate dehydratase C-terminal" evidence="18">
    <location>
        <begin position="402"/>
        <end position="592"/>
    </location>
</feature>
<evidence type="ECO:0000256" key="14">
    <source>
        <dbReference type="ARBA" id="ARBA00029490"/>
    </source>
</evidence>
<evidence type="ECO:0000256" key="1">
    <source>
        <dbReference type="ARBA" id="ARBA00001946"/>
    </source>
</evidence>
<keyword evidence="9" id="KW-0456">Lyase</keyword>
<dbReference type="InterPro" id="IPR050165">
    <property type="entry name" value="DHAD_IlvD/Edd"/>
</dbReference>
<evidence type="ECO:0000256" key="15">
    <source>
        <dbReference type="ARBA" id="ARBA00034078"/>
    </source>
</evidence>
<evidence type="ECO:0000256" key="2">
    <source>
        <dbReference type="ARBA" id="ARBA00006486"/>
    </source>
</evidence>
<keyword evidence="10" id="KW-0100">Branched-chain amino acid biosynthesis</keyword>
<dbReference type="OrthoDB" id="3851628at2759"/>
<comment type="pathway">
    <text evidence="13">Amino-acid biosynthesis; L-isoleucine biosynthesis; L-isoleucine from 2-oxobutanoate: step 3/4.</text>
</comment>